<evidence type="ECO:0000256" key="7">
    <source>
        <dbReference type="ARBA" id="ARBA00022822"/>
    </source>
</evidence>
<dbReference type="Proteomes" id="UP000718281">
    <property type="component" value="Unassembled WGS sequence"/>
</dbReference>
<comment type="similarity">
    <text evidence="4 12">Belongs to the TrpB family.</text>
</comment>
<dbReference type="InterPro" id="IPR036052">
    <property type="entry name" value="TrpB-like_PALP_sf"/>
</dbReference>
<keyword evidence="7 12" id="KW-0822">Tryptophan biosynthesis</keyword>
<keyword evidence="8 12" id="KW-0663">Pyridoxal phosphate</keyword>
<evidence type="ECO:0000256" key="8">
    <source>
        <dbReference type="ARBA" id="ARBA00022898"/>
    </source>
</evidence>
<dbReference type="AlphaFoldDB" id="A0A934X7M6"/>
<gene>
    <name evidence="12 14" type="primary">trpB</name>
    <name evidence="14" type="ORF">IPF40_12915</name>
    <name evidence="15" type="ORF">IPI13_17065</name>
    <name evidence="16" type="ORF">IPP00_11270</name>
</gene>
<comment type="subunit">
    <text evidence="5 12">Tetramer of two alpha and two beta chains.</text>
</comment>
<evidence type="ECO:0000313" key="18">
    <source>
        <dbReference type="Proteomes" id="UP000726105"/>
    </source>
</evidence>
<evidence type="ECO:0000256" key="5">
    <source>
        <dbReference type="ARBA" id="ARBA00011270"/>
    </source>
</evidence>
<dbReference type="PANTHER" id="PTHR48077:SF3">
    <property type="entry name" value="TRYPTOPHAN SYNTHASE"/>
    <property type="match status" value="1"/>
</dbReference>
<dbReference type="FunFam" id="3.40.50.1100:FF:000001">
    <property type="entry name" value="Tryptophan synthase beta chain"/>
    <property type="match status" value="1"/>
</dbReference>
<dbReference type="GO" id="GO:0005737">
    <property type="term" value="C:cytoplasm"/>
    <property type="evidence" value="ECO:0007669"/>
    <property type="project" value="TreeGrafter"/>
</dbReference>
<keyword evidence="9 12" id="KW-0057">Aromatic amino acid biosynthesis</keyword>
<comment type="caution">
    <text evidence="14">The sequence shown here is derived from an EMBL/GenBank/DDBJ whole genome shotgun (WGS) entry which is preliminary data.</text>
</comment>
<feature type="domain" description="Tryptophan synthase beta chain-like PALP" evidence="13">
    <location>
        <begin position="54"/>
        <end position="377"/>
    </location>
</feature>
<dbReference type="SUPFAM" id="SSF53686">
    <property type="entry name" value="Tryptophan synthase beta subunit-like PLP-dependent enzymes"/>
    <property type="match status" value="1"/>
</dbReference>
<dbReference type="Proteomes" id="UP000886632">
    <property type="component" value="Unassembled WGS sequence"/>
</dbReference>
<evidence type="ECO:0000256" key="11">
    <source>
        <dbReference type="ARBA" id="ARBA00049047"/>
    </source>
</evidence>
<dbReference type="InterPro" id="IPR006654">
    <property type="entry name" value="Trp_synth_beta"/>
</dbReference>
<reference evidence="17 18" key="1">
    <citation type="submission" date="2020-10" db="EMBL/GenBank/DDBJ databases">
        <title>Connecting structure to function with the recovery of over 1000 high-quality activated sludge metagenome-assembled genomes encoding full-length rRNA genes using long-read sequencing.</title>
        <authorList>
            <person name="Singleton C.M."/>
            <person name="Petriglieri F."/>
            <person name="Kristensen J.M."/>
            <person name="Kirkegaard R.H."/>
            <person name="Michaelsen T.Y."/>
            <person name="Andersen M.H."/>
            <person name="Karst S.M."/>
            <person name="Dueholm M.S."/>
            <person name="Nielsen P.H."/>
            <person name="Albertsen M."/>
        </authorList>
    </citation>
    <scope>NUCLEOTIDE SEQUENCE [LARGE SCALE GENOMIC DNA]</scope>
    <source>
        <strain evidence="14">AalE_18-Q3-R2-46_BAT3C.188</strain>
        <strain evidence="15">Ega_18-Q3-R5-49_MAXAC.001</strain>
        <strain evidence="16">Ribe_18-Q3-R11-54_MAXAC.001</strain>
    </source>
</reference>
<dbReference type="GO" id="GO:0004834">
    <property type="term" value="F:tryptophan synthase activity"/>
    <property type="evidence" value="ECO:0007669"/>
    <property type="project" value="UniProtKB-UniRule"/>
</dbReference>
<dbReference type="InterPro" id="IPR006653">
    <property type="entry name" value="Trp_synth_b_CS"/>
</dbReference>
<dbReference type="EC" id="4.2.1.20" evidence="12"/>
<sequence length="400" mass="42860">MTTPHGRFGDFGGRYVPEALIPALEQLDEVRRKAAVDPEFIGELDRLHRTYTGRPSIITEVPRFAEHCGGARVILKREDLNHTGSHKINNVLGQALLAKRMGKSRVIAETGAGQHGVATATAAALLGLDCVVYMGAVDTKRQALNVARMRLLGAEVVAVTNGSQTLKDAVNEALRDWVANVDSTHYVLGTVTGPHPFPEMVRDFHRIIGVEARAQVLDLVGRLPDAVLACVGGGSNAMGIFHRFLFDDSVRLIGFEAGGDGIESGRHAARFSGGTRGVLHGAATYVLQDDDGQTIESHSVSAGLDYPSVGPEHAHLFETGRAEYRPITDDEAMEAFRLLCRTEGIIPAIESSHALAGAMKVGRELGPDALLLVSLSGRGDKDVHTAARWFGLLDDAEGMP</sequence>
<dbReference type="EMBL" id="JADJIB010000011">
    <property type="protein sequence ID" value="MBK7274777.1"/>
    <property type="molecule type" value="Genomic_DNA"/>
</dbReference>
<dbReference type="Pfam" id="PF00291">
    <property type="entry name" value="PALP"/>
    <property type="match status" value="1"/>
</dbReference>
<evidence type="ECO:0000256" key="2">
    <source>
        <dbReference type="ARBA" id="ARBA00002786"/>
    </source>
</evidence>
<dbReference type="PANTHER" id="PTHR48077">
    <property type="entry name" value="TRYPTOPHAN SYNTHASE-RELATED"/>
    <property type="match status" value="1"/>
</dbReference>
<accession>A0A934X7M6</accession>
<evidence type="ECO:0000256" key="10">
    <source>
        <dbReference type="ARBA" id="ARBA00023239"/>
    </source>
</evidence>
<evidence type="ECO:0000256" key="3">
    <source>
        <dbReference type="ARBA" id="ARBA00004733"/>
    </source>
</evidence>
<dbReference type="FunFam" id="3.40.50.1100:FF:000004">
    <property type="entry name" value="Tryptophan synthase beta chain"/>
    <property type="match status" value="1"/>
</dbReference>
<keyword evidence="6 12" id="KW-0028">Amino-acid biosynthesis</keyword>
<evidence type="ECO:0000259" key="13">
    <source>
        <dbReference type="Pfam" id="PF00291"/>
    </source>
</evidence>
<dbReference type="PIRSF" id="PIRSF001413">
    <property type="entry name" value="Trp_syn_beta"/>
    <property type="match status" value="1"/>
</dbReference>
<comment type="catalytic activity">
    <reaction evidence="11 12">
        <text>(1S,2R)-1-C-(indol-3-yl)glycerol 3-phosphate + L-serine = D-glyceraldehyde 3-phosphate + L-tryptophan + H2O</text>
        <dbReference type="Rhea" id="RHEA:10532"/>
        <dbReference type="ChEBI" id="CHEBI:15377"/>
        <dbReference type="ChEBI" id="CHEBI:33384"/>
        <dbReference type="ChEBI" id="CHEBI:57912"/>
        <dbReference type="ChEBI" id="CHEBI:58866"/>
        <dbReference type="ChEBI" id="CHEBI:59776"/>
        <dbReference type="EC" id="4.2.1.20"/>
    </reaction>
</comment>
<evidence type="ECO:0000313" key="17">
    <source>
        <dbReference type="Proteomes" id="UP000718281"/>
    </source>
</evidence>
<keyword evidence="10 12" id="KW-0456">Lyase</keyword>
<organism evidence="14 17">
    <name type="scientific">Candidatus Phosphoribacter hodrii</name>
    <dbReference type="NCBI Taxonomy" id="2953743"/>
    <lineage>
        <taxon>Bacteria</taxon>
        <taxon>Bacillati</taxon>
        <taxon>Actinomycetota</taxon>
        <taxon>Actinomycetes</taxon>
        <taxon>Micrococcales</taxon>
        <taxon>Dermatophilaceae</taxon>
        <taxon>Candidatus Phosphoribacter</taxon>
    </lineage>
</organism>
<comment type="cofactor">
    <cofactor evidence="1 12">
        <name>pyridoxal 5'-phosphate</name>
        <dbReference type="ChEBI" id="CHEBI:597326"/>
    </cofactor>
</comment>
<evidence type="ECO:0000313" key="16">
    <source>
        <dbReference type="EMBL" id="MBL0004531.1"/>
    </source>
</evidence>
<dbReference type="Proteomes" id="UP000726105">
    <property type="component" value="Unassembled WGS sequence"/>
</dbReference>
<evidence type="ECO:0000256" key="6">
    <source>
        <dbReference type="ARBA" id="ARBA00022605"/>
    </source>
</evidence>
<dbReference type="HAMAP" id="MF_00133">
    <property type="entry name" value="Trp_synth_beta"/>
    <property type="match status" value="1"/>
</dbReference>
<dbReference type="PROSITE" id="PS00168">
    <property type="entry name" value="TRP_SYNTHASE_BETA"/>
    <property type="match status" value="1"/>
</dbReference>
<evidence type="ECO:0000256" key="9">
    <source>
        <dbReference type="ARBA" id="ARBA00023141"/>
    </source>
</evidence>
<proteinExistence type="inferred from homology"/>
<dbReference type="Gene3D" id="3.40.50.1100">
    <property type="match status" value="2"/>
</dbReference>
<comment type="pathway">
    <text evidence="3 12">Amino-acid biosynthesis; L-tryptophan biosynthesis; L-tryptophan from chorismate: step 5/5.</text>
</comment>
<dbReference type="EMBL" id="JADKGK010000020">
    <property type="protein sequence ID" value="MBL0004531.1"/>
    <property type="molecule type" value="Genomic_DNA"/>
</dbReference>
<dbReference type="NCBIfam" id="TIGR00263">
    <property type="entry name" value="trpB"/>
    <property type="match status" value="1"/>
</dbReference>
<dbReference type="InterPro" id="IPR023026">
    <property type="entry name" value="Trp_synth_beta/beta-like"/>
</dbReference>
<dbReference type="EMBL" id="JADIXZ010000006">
    <property type="protein sequence ID" value="MBK6301889.1"/>
    <property type="molecule type" value="Genomic_DNA"/>
</dbReference>
<feature type="modified residue" description="N6-(pyridoxal phosphate)lysine" evidence="12">
    <location>
        <position position="87"/>
    </location>
</feature>
<dbReference type="InterPro" id="IPR001926">
    <property type="entry name" value="TrpB-like_PALP"/>
</dbReference>
<evidence type="ECO:0000256" key="12">
    <source>
        <dbReference type="HAMAP-Rule" id="MF_00133"/>
    </source>
</evidence>
<evidence type="ECO:0000313" key="14">
    <source>
        <dbReference type="EMBL" id="MBK6301889.1"/>
    </source>
</evidence>
<evidence type="ECO:0000256" key="1">
    <source>
        <dbReference type="ARBA" id="ARBA00001933"/>
    </source>
</evidence>
<comment type="function">
    <text evidence="2 12">The beta subunit is responsible for the synthesis of L-tryptophan from indole and L-serine.</text>
</comment>
<protein>
    <recommendedName>
        <fullName evidence="12">Tryptophan synthase beta chain</fullName>
        <ecNumber evidence="12">4.2.1.20</ecNumber>
    </recommendedName>
</protein>
<evidence type="ECO:0000256" key="4">
    <source>
        <dbReference type="ARBA" id="ARBA00009982"/>
    </source>
</evidence>
<dbReference type="CDD" id="cd06446">
    <property type="entry name" value="Trp-synth_B"/>
    <property type="match status" value="1"/>
</dbReference>
<name>A0A934X7M6_9MICO</name>
<evidence type="ECO:0000313" key="15">
    <source>
        <dbReference type="EMBL" id="MBK7274777.1"/>
    </source>
</evidence>